<dbReference type="EMBL" id="CP030073">
    <property type="protein sequence ID" value="AWW41612.1"/>
    <property type="molecule type" value="Genomic_DNA"/>
</dbReference>
<dbReference type="KEGG" id="scad:DN051_37265"/>
<dbReference type="AlphaFoldDB" id="A0A2Z4J8S4"/>
<keyword evidence="3" id="KW-1185">Reference proteome</keyword>
<evidence type="ECO:0000256" key="1">
    <source>
        <dbReference type="SAM" id="SignalP"/>
    </source>
</evidence>
<feature type="chain" id="PRO_5038928389" description="Nuclear transport factor 2 family protein" evidence="1">
    <location>
        <begin position="27"/>
        <end position="145"/>
    </location>
</feature>
<name>A0A2Z4J8S4_9ACTN</name>
<organism evidence="2 3">
    <name type="scientific">Streptomyces cadmiisoli</name>
    <dbReference type="NCBI Taxonomy" id="2184053"/>
    <lineage>
        <taxon>Bacteria</taxon>
        <taxon>Bacillati</taxon>
        <taxon>Actinomycetota</taxon>
        <taxon>Actinomycetes</taxon>
        <taxon>Kitasatosporales</taxon>
        <taxon>Streptomycetaceae</taxon>
        <taxon>Streptomyces</taxon>
        <taxon>Streptomyces aurantiacus group</taxon>
    </lineage>
</organism>
<sequence>MSIKRGALIAAAAVSAALLSSCSGQEAPTITRTEHDTAKAYVAALNARDVDALTRLAPAGYEGAETEAQDIIATHGGRYLKISDVRVSHDFEKDLASTHVSATDNKSRPFSRYIQMSLEKDKWVIILGHAPGVDDGEKSSSSTDR</sequence>
<proteinExistence type="predicted"/>
<evidence type="ECO:0008006" key="4">
    <source>
        <dbReference type="Google" id="ProtNLM"/>
    </source>
</evidence>
<dbReference type="Proteomes" id="UP000249616">
    <property type="component" value="Chromosome"/>
</dbReference>
<evidence type="ECO:0000313" key="2">
    <source>
        <dbReference type="EMBL" id="AWW41612.1"/>
    </source>
</evidence>
<protein>
    <recommendedName>
        <fullName evidence="4">Nuclear transport factor 2 family protein</fullName>
    </recommendedName>
</protein>
<evidence type="ECO:0000313" key="3">
    <source>
        <dbReference type="Proteomes" id="UP000249616"/>
    </source>
</evidence>
<dbReference type="PROSITE" id="PS51257">
    <property type="entry name" value="PROKAR_LIPOPROTEIN"/>
    <property type="match status" value="1"/>
</dbReference>
<feature type="signal peptide" evidence="1">
    <location>
        <begin position="1"/>
        <end position="26"/>
    </location>
</feature>
<gene>
    <name evidence="2" type="ORF">DN051_37265</name>
</gene>
<accession>A0A2Z4J8S4</accession>
<dbReference type="RefSeq" id="WP_112441182.1">
    <property type="nucleotide sequence ID" value="NZ_CBDRHE010000076.1"/>
</dbReference>
<keyword evidence="1" id="KW-0732">Signal</keyword>
<reference evidence="2 3" key="1">
    <citation type="journal article" date="2019" name="Int. J. Syst. Evol. Microbiol.">
        <title>Streptomyces cadmiisoli sp. nov., a novel actinomycete isolated from cadmium-contaminated soil.</title>
        <authorList>
            <person name="Li K."/>
            <person name="Tang X."/>
            <person name="Zhao J."/>
            <person name="Guo Y."/>
            <person name="Tang Y."/>
            <person name="Gao J."/>
        </authorList>
    </citation>
    <scope>NUCLEOTIDE SEQUENCE [LARGE SCALE GENOMIC DNA]</scope>
    <source>
        <strain evidence="2 3">ZFG47</strain>
    </source>
</reference>